<feature type="compositionally biased region" description="Basic residues" evidence="1">
    <location>
        <begin position="510"/>
        <end position="520"/>
    </location>
</feature>
<evidence type="ECO:0000313" key="3">
    <source>
        <dbReference type="Proteomes" id="UP000807306"/>
    </source>
</evidence>
<feature type="compositionally biased region" description="Acidic residues" evidence="1">
    <location>
        <begin position="626"/>
        <end position="635"/>
    </location>
</feature>
<evidence type="ECO:0000313" key="2">
    <source>
        <dbReference type="EMBL" id="KAF9522693.1"/>
    </source>
</evidence>
<feature type="compositionally biased region" description="Basic and acidic residues" evidence="1">
    <location>
        <begin position="282"/>
        <end position="291"/>
    </location>
</feature>
<dbReference type="PANTHER" id="PTHR28122:SF1">
    <property type="entry name" value="E3 UBIQUITIN-PROTEIN LIGASE SUBSTRATE RECEPTOR MMS22"/>
    <property type="match status" value="1"/>
</dbReference>
<protein>
    <submittedName>
        <fullName evidence="2">Mus7/MMS22 family-domain-containing protein</fullName>
    </submittedName>
</protein>
<dbReference type="PANTHER" id="PTHR28122">
    <property type="entry name" value="E3 UBIQUITIN-PROTEIN LIGASE SUBSTRATE RECEPTOR MMS22"/>
    <property type="match status" value="1"/>
</dbReference>
<name>A0A9P6JJ38_9AGAR</name>
<feature type="compositionally biased region" description="Basic and acidic residues" evidence="1">
    <location>
        <begin position="869"/>
        <end position="879"/>
    </location>
</feature>
<feature type="compositionally biased region" description="Low complexity" evidence="1">
    <location>
        <begin position="250"/>
        <end position="260"/>
    </location>
</feature>
<dbReference type="EMBL" id="MU157937">
    <property type="protein sequence ID" value="KAF9522693.1"/>
    <property type="molecule type" value="Genomic_DNA"/>
</dbReference>
<dbReference type="Pfam" id="PF09462">
    <property type="entry name" value="Mus7"/>
    <property type="match status" value="1"/>
</dbReference>
<feature type="compositionally biased region" description="Polar residues" evidence="1">
    <location>
        <begin position="153"/>
        <end position="166"/>
    </location>
</feature>
<gene>
    <name evidence="2" type="ORF">CPB83DRAFT_864083</name>
</gene>
<feature type="region of interest" description="Disordered" evidence="1">
    <location>
        <begin position="869"/>
        <end position="898"/>
    </location>
</feature>
<dbReference type="GO" id="GO:0005634">
    <property type="term" value="C:nucleus"/>
    <property type="evidence" value="ECO:0007669"/>
    <property type="project" value="InterPro"/>
</dbReference>
<feature type="region of interest" description="Disordered" evidence="1">
    <location>
        <begin position="921"/>
        <end position="1044"/>
    </location>
</feature>
<feature type="region of interest" description="Disordered" evidence="1">
    <location>
        <begin position="1"/>
        <end position="409"/>
    </location>
</feature>
<dbReference type="GO" id="GO:0035361">
    <property type="term" value="C:Cul8-RING ubiquitin ligase complex"/>
    <property type="evidence" value="ECO:0007669"/>
    <property type="project" value="TreeGrafter"/>
</dbReference>
<feature type="compositionally biased region" description="Basic residues" evidence="1">
    <location>
        <begin position="880"/>
        <end position="897"/>
    </location>
</feature>
<feature type="compositionally biased region" description="Polar residues" evidence="1">
    <location>
        <begin position="921"/>
        <end position="952"/>
    </location>
</feature>
<feature type="compositionally biased region" description="Acidic residues" evidence="1">
    <location>
        <begin position="495"/>
        <end position="504"/>
    </location>
</feature>
<comment type="caution">
    <text evidence="2">The sequence shown here is derived from an EMBL/GenBank/DDBJ whole genome shotgun (WGS) entry which is preliminary data.</text>
</comment>
<feature type="region of interest" description="Disordered" evidence="1">
    <location>
        <begin position="1986"/>
        <end position="2007"/>
    </location>
</feature>
<accession>A0A9P6JJ38</accession>
<feature type="compositionally biased region" description="Low complexity" evidence="1">
    <location>
        <begin position="775"/>
        <end position="792"/>
    </location>
</feature>
<feature type="compositionally biased region" description="Low complexity" evidence="1">
    <location>
        <begin position="573"/>
        <end position="587"/>
    </location>
</feature>
<feature type="compositionally biased region" description="Polar residues" evidence="1">
    <location>
        <begin position="265"/>
        <end position="277"/>
    </location>
</feature>
<feature type="compositionally biased region" description="Low complexity" evidence="1">
    <location>
        <begin position="83"/>
        <end position="93"/>
    </location>
</feature>
<proteinExistence type="predicted"/>
<feature type="compositionally biased region" description="Basic and acidic residues" evidence="1">
    <location>
        <begin position="809"/>
        <end position="818"/>
    </location>
</feature>
<feature type="compositionally biased region" description="Low complexity" evidence="1">
    <location>
        <begin position="652"/>
        <end position="665"/>
    </location>
</feature>
<feature type="compositionally biased region" description="Basic residues" evidence="1">
    <location>
        <begin position="543"/>
        <end position="559"/>
    </location>
</feature>
<dbReference type="GO" id="GO:0000724">
    <property type="term" value="P:double-strand break repair via homologous recombination"/>
    <property type="evidence" value="ECO:0007669"/>
    <property type="project" value="TreeGrafter"/>
</dbReference>
<feature type="compositionally biased region" description="Polar residues" evidence="1">
    <location>
        <begin position="960"/>
        <end position="974"/>
    </location>
</feature>
<feature type="region of interest" description="Disordered" evidence="1">
    <location>
        <begin position="626"/>
        <end position="668"/>
    </location>
</feature>
<feature type="compositionally biased region" description="Basic and acidic residues" evidence="1">
    <location>
        <begin position="117"/>
        <end position="127"/>
    </location>
</feature>
<evidence type="ECO:0000256" key="1">
    <source>
        <dbReference type="SAM" id="MobiDB-lite"/>
    </source>
</evidence>
<feature type="region of interest" description="Disordered" evidence="1">
    <location>
        <begin position="710"/>
        <end position="837"/>
    </location>
</feature>
<feature type="compositionally biased region" description="Polar residues" evidence="1">
    <location>
        <begin position="297"/>
        <end position="308"/>
    </location>
</feature>
<feature type="region of interest" description="Disordered" evidence="1">
    <location>
        <begin position="489"/>
        <end position="614"/>
    </location>
</feature>
<dbReference type="OrthoDB" id="2386201at2759"/>
<reference evidence="2" key="1">
    <citation type="submission" date="2020-11" db="EMBL/GenBank/DDBJ databases">
        <authorList>
            <consortium name="DOE Joint Genome Institute"/>
            <person name="Ahrendt S."/>
            <person name="Riley R."/>
            <person name="Andreopoulos W."/>
            <person name="Labutti K."/>
            <person name="Pangilinan J."/>
            <person name="Ruiz-Duenas F.J."/>
            <person name="Barrasa J.M."/>
            <person name="Sanchez-Garcia M."/>
            <person name="Camarero S."/>
            <person name="Miyauchi S."/>
            <person name="Serrano A."/>
            <person name="Linde D."/>
            <person name="Babiker R."/>
            <person name="Drula E."/>
            <person name="Ayuso-Fernandez I."/>
            <person name="Pacheco R."/>
            <person name="Padilla G."/>
            <person name="Ferreira P."/>
            <person name="Barriuso J."/>
            <person name="Kellner H."/>
            <person name="Castanera R."/>
            <person name="Alfaro M."/>
            <person name="Ramirez L."/>
            <person name="Pisabarro A.G."/>
            <person name="Kuo A."/>
            <person name="Tritt A."/>
            <person name="Lipzen A."/>
            <person name="He G."/>
            <person name="Yan M."/>
            <person name="Ng V."/>
            <person name="Cullen D."/>
            <person name="Martin F."/>
            <person name="Rosso M.-N."/>
            <person name="Henrissat B."/>
            <person name="Hibbett D."/>
            <person name="Martinez A.T."/>
            <person name="Grigoriev I.V."/>
        </authorList>
    </citation>
    <scope>NUCLEOTIDE SEQUENCE</scope>
    <source>
        <strain evidence="2">CBS 506.95</strain>
    </source>
</reference>
<dbReference type="InterPro" id="IPR019021">
    <property type="entry name" value="Mms22"/>
</dbReference>
<keyword evidence="3" id="KW-1185">Reference proteome</keyword>
<feature type="compositionally biased region" description="Basic and acidic residues" evidence="1">
    <location>
        <begin position="995"/>
        <end position="1007"/>
    </location>
</feature>
<sequence length="2051" mass="231627">MEEDEDYVETSDVEELAELEKEPMLTVYPRSREPLSPRRAGSPSIGEDLPRKRAKFFHQLEDASMANPSSPAIEDPVTLDFLPSPQQRSSSPSNAGSLLVRLHSPIHPCRSPSVESPPKDNTPEHIVARSPNMIPVLSTELNSTEDDPLLLQSPRQSQMLISSQLGEETDNFDNDFDVRYHDGEDDAGFSPEGSPFPEAQIPPDLFSEEELRLLDPEYEEAPGTSDTDGHTTEDPSTTPPITLHPPPKSPWRSPRSSPDPLALGSQGSHPSSLTHASSIGVDESRDERSRGLDVSPHASSRTRNSLEQDAQPGKPQSRGLDELLMFSPTKPAPEVDEHSNQSSPLSEKENLFGSPHRPAPSRSQSPRELIRPPHITRLPEVEDENETQKGIYTLRRRRPAQKNPYTTESLRYAAQMKDIPEAYVGLREIRRELEEANARGTADAYEEDDEGIGELIARAEKELERKKQKRREKEREKMLAKERAAQYVGILQEDVTTDEEEREMNEELKKAKKLLKKKDKEKKEREKETMRRKKREEEEERERRRKEKGKEKAKPRRLKPYPVDKPTSKTQKSSHTTPIPTPSRSISPPFPSFRPAGDIGRTSHRHGNSNNDIDIVQDYFNEIEVDMQGPDDDTPIDFNEPGPSDFASRAHTSTSPPRGTSPTLPAHSPIFKYGEVIELSNDEENDDQNAMDEVPFAMDKESLRALKKLYPRSMIKDMAAGKGNAQRKKVDRRPSLPMDVQGEDEDDGSLRPGQVRVRRLANASVRDVKGDTESENGSNPSSEDSSSDTGSEAVEILRAHKRSPLHASSRPEVEHSNGDDVQLDAISVPSSDSEDDDIRYFVQGAPPVRRKTKGSTRLKDQTLIDYMLQKDRASGMEGRRKSKKNKLGKSSGVRRSHTNFGYKYDVMTRDSRGHGREHQTLLSFDVHSTTKQPRQGSSQSREPNHRSGSGSSRPPMARSASKSSNATLFENGTQGHPAKHADLDPQYHQTVDVADDTKHRSRNWKEQQKRRRRRAKQNGVYNFGHGDSGGVGGDEGLNRNGPRRRDAGFMTVDLEDETFHRVLAPVGVINIGAMRYEPPDQAKRSRELKRAQSKNSGLGLSGVAEWAKGVEVPRHHNATSIVKKSPAKPHGFRYDLDIRPLTSGRSFSTNSYIRKGWLHDLLSCLTLPVENAAAPPSTTFCRLEFSVGMGIDLLRQVLPRLLDALHEAATDILEPELETLSEEWKPCIRITSQIVTSHIQNANEQERIAFKTAIEGEVLRCAAELEKHTTKHIEKPVLSLSWFLVELSVRCSKSLPTTWDSASSALQASCKALMRFLLRLGISPVTTLLKSEEVFDSSLPSPFHYATELWICLIHILLGFQDGNSPNLKSHPFWTPFIATLQAMPPENDSAGVFQFSEDIWLIIFALCALSQFSSNGITTTKPRLPASWSVVEVALKRISLLESAEQRNSDLEILKTRDQYVRILILRCTHLRHTWQWRMDESAPMFNTLAEVFRTRNFTILRHEEAGGEFRFTPKFFQKTDWALLDKHDPTDTTFAMFLKLVYLACHDEMNGGRKSQPKIKKLLSLTIPLRPLSFTKIPSPKEVSPLFNCLSAIAIAIAVDNSDQDDRINRARSYLPFTTADTKSKHRILVGIQRLAVLMIKKTFDLSALLAWFEDIVKAVGQDLKLVDTGSLSTQELQEQSSLRQASHIFSCASEMIKAFTHMSLYPDPQIFGKLRTLWGMQVFKHEALRKPFAILLKTLFAARTACLPVPPRPFRPIFQQADAEESQDYFADFQEPDLNDVALLDPEELVQSHPFEKQDTALRQILQSGNFMWQIYPHVKAYIIAPSSLDSFTKENIDDSDLWMRIWLHVADVTRTEAKWAKPLQLINDLLQTEAKTDNSRWARRFSLSMMFQLLQIDPMAYLDLKHLALDVFFRAIGSNSVALESQYVALLLSVDCLRHPAFAGLSDCLPPRDGDYQLSAEQFERLKIPMLRVIFANLEQSAASREQPHSPTSTDPVPTKPKPTDIDHCASMFSWMRETRTALENKFGRESDRFRTYNGFYFEKIPT</sequence>
<feature type="compositionally biased region" description="Acidic residues" evidence="1">
    <location>
        <begin position="1"/>
        <end position="17"/>
    </location>
</feature>
<feature type="compositionally biased region" description="Gly residues" evidence="1">
    <location>
        <begin position="1026"/>
        <end position="1035"/>
    </location>
</feature>
<organism evidence="2 3">
    <name type="scientific">Crepidotus variabilis</name>
    <dbReference type="NCBI Taxonomy" id="179855"/>
    <lineage>
        <taxon>Eukaryota</taxon>
        <taxon>Fungi</taxon>
        <taxon>Dikarya</taxon>
        <taxon>Basidiomycota</taxon>
        <taxon>Agaricomycotina</taxon>
        <taxon>Agaricomycetes</taxon>
        <taxon>Agaricomycetidae</taxon>
        <taxon>Agaricales</taxon>
        <taxon>Agaricineae</taxon>
        <taxon>Crepidotaceae</taxon>
        <taxon>Crepidotus</taxon>
    </lineage>
</organism>
<dbReference type="GO" id="GO:0031297">
    <property type="term" value="P:replication fork processing"/>
    <property type="evidence" value="ECO:0007669"/>
    <property type="project" value="InterPro"/>
</dbReference>
<dbReference type="Proteomes" id="UP000807306">
    <property type="component" value="Unassembled WGS sequence"/>
</dbReference>